<dbReference type="Pfam" id="PF18931">
    <property type="entry name" value="DUF5680"/>
    <property type="match status" value="1"/>
</dbReference>
<evidence type="ECO:0000313" key="2">
    <source>
        <dbReference type="EMBL" id="MFC0628059.1"/>
    </source>
</evidence>
<sequence length="154" mass="17373">MPTDAELQTFIVQAKAATYAGDGGFSIPSRPASHDLRFAAGDFEYLDSYFGNADFLGQEVVYWRGQPLWGMNYYGYLLQPQRLDAASAGQLIKRALTRLYEEDRFLGGFTFQHDGWTYTDQTNGDVARFSGTEHITSVDGTRCYRLEYHGGRIV</sequence>
<accession>A0ABV6QTT6</accession>
<proteinExistence type="predicted"/>
<reference evidence="2 3" key="1">
    <citation type="submission" date="2024-09" db="EMBL/GenBank/DDBJ databases">
        <authorList>
            <person name="Sun Q."/>
            <person name="Mori K."/>
        </authorList>
    </citation>
    <scope>NUCLEOTIDE SEQUENCE [LARGE SCALE GENOMIC DNA]</scope>
    <source>
        <strain evidence="2 3">CGMCC 1.15906</strain>
    </source>
</reference>
<dbReference type="Proteomes" id="UP001589890">
    <property type="component" value="Unassembled WGS sequence"/>
</dbReference>
<dbReference type="InterPro" id="IPR043735">
    <property type="entry name" value="DUF5680"/>
</dbReference>
<keyword evidence="3" id="KW-1185">Reference proteome</keyword>
<comment type="caution">
    <text evidence="2">The sequence shown here is derived from an EMBL/GenBank/DDBJ whole genome shotgun (WGS) entry which is preliminary data.</text>
</comment>
<gene>
    <name evidence="2" type="ORF">ACFFGN_28575</name>
</gene>
<evidence type="ECO:0000313" key="3">
    <source>
        <dbReference type="Proteomes" id="UP001589890"/>
    </source>
</evidence>
<dbReference type="RefSeq" id="WP_380053565.1">
    <property type="nucleotide sequence ID" value="NZ_JBHLTC010000037.1"/>
</dbReference>
<feature type="domain" description="DUF5680" evidence="1">
    <location>
        <begin position="47"/>
        <end position="153"/>
    </location>
</feature>
<evidence type="ECO:0000259" key="1">
    <source>
        <dbReference type="Pfam" id="PF18931"/>
    </source>
</evidence>
<name>A0ABV6QTT6_9ACTN</name>
<organism evidence="2 3">
    <name type="scientific">Kribbella deserti</name>
    <dbReference type="NCBI Taxonomy" id="1926257"/>
    <lineage>
        <taxon>Bacteria</taxon>
        <taxon>Bacillati</taxon>
        <taxon>Actinomycetota</taxon>
        <taxon>Actinomycetes</taxon>
        <taxon>Propionibacteriales</taxon>
        <taxon>Kribbellaceae</taxon>
        <taxon>Kribbella</taxon>
    </lineage>
</organism>
<dbReference type="EMBL" id="JBHLTC010000037">
    <property type="protein sequence ID" value="MFC0628059.1"/>
    <property type="molecule type" value="Genomic_DNA"/>
</dbReference>
<protein>
    <submittedName>
        <fullName evidence="2">DUF5680 domain-containing protein</fullName>
    </submittedName>
</protein>